<evidence type="ECO:0000313" key="7">
    <source>
        <dbReference type="EMBL" id="SMF05989.1"/>
    </source>
</evidence>
<dbReference type="STRING" id="28094.SAMN06295900_102188"/>
<reference evidence="8" key="1">
    <citation type="submission" date="2017-04" db="EMBL/GenBank/DDBJ databases">
        <authorList>
            <person name="Varghese N."/>
            <person name="Submissions S."/>
        </authorList>
    </citation>
    <scope>NUCLEOTIDE SEQUENCE [LARGE SCALE GENOMIC DNA]</scope>
    <source>
        <strain evidence="8">Ballard 720</strain>
    </source>
</reference>
<dbReference type="InterPro" id="IPR013762">
    <property type="entry name" value="Integrase-like_cat_sf"/>
</dbReference>
<dbReference type="AlphaFoldDB" id="A0A1X7CZR0"/>
<organism evidence="7 8">
    <name type="scientific">Trinickia caryophylli</name>
    <name type="common">Paraburkholderia caryophylli</name>
    <dbReference type="NCBI Taxonomy" id="28094"/>
    <lineage>
        <taxon>Bacteria</taxon>
        <taxon>Pseudomonadati</taxon>
        <taxon>Pseudomonadota</taxon>
        <taxon>Betaproteobacteria</taxon>
        <taxon>Burkholderiales</taxon>
        <taxon>Burkholderiaceae</taxon>
        <taxon>Trinickia</taxon>
    </lineage>
</organism>
<proteinExistence type="predicted"/>
<keyword evidence="3" id="KW-0233">DNA recombination</keyword>
<feature type="compositionally biased region" description="Basic and acidic residues" evidence="5">
    <location>
        <begin position="238"/>
        <end position="251"/>
    </location>
</feature>
<dbReference type="Pfam" id="PF02899">
    <property type="entry name" value="Phage_int_SAM_1"/>
    <property type="match status" value="1"/>
</dbReference>
<feature type="region of interest" description="Disordered" evidence="5">
    <location>
        <begin position="228"/>
        <end position="253"/>
    </location>
</feature>
<evidence type="ECO:0000256" key="3">
    <source>
        <dbReference type="ARBA" id="ARBA00023172"/>
    </source>
</evidence>
<dbReference type="InterPro" id="IPR004107">
    <property type="entry name" value="Integrase_SAM-like_N"/>
</dbReference>
<dbReference type="GO" id="GO:0003677">
    <property type="term" value="F:DNA binding"/>
    <property type="evidence" value="ECO:0007669"/>
    <property type="project" value="UniProtKB-UniRule"/>
</dbReference>
<dbReference type="Gene3D" id="1.10.150.130">
    <property type="match status" value="1"/>
</dbReference>
<dbReference type="InterPro" id="IPR010998">
    <property type="entry name" value="Integrase_recombinase_N"/>
</dbReference>
<dbReference type="Proteomes" id="UP000192911">
    <property type="component" value="Unassembled WGS sequence"/>
</dbReference>
<evidence type="ECO:0000256" key="5">
    <source>
        <dbReference type="SAM" id="MobiDB-lite"/>
    </source>
</evidence>
<dbReference type="GO" id="GO:0015074">
    <property type="term" value="P:DNA integration"/>
    <property type="evidence" value="ECO:0007669"/>
    <property type="project" value="UniProtKB-KW"/>
</dbReference>
<evidence type="ECO:0000259" key="6">
    <source>
        <dbReference type="PROSITE" id="PS51900"/>
    </source>
</evidence>
<keyword evidence="1" id="KW-0229">DNA integration</keyword>
<dbReference type="Pfam" id="PF00589">
    <property type="entry name" value="Phage_integrase"/>
    <property type="match status" value="1"/>
</dbReference>
<evidence type="ECO:0000256" key="1">
    <source>
        <dbReference type="ARBA" id="ARBA00022908"/>
    </source>
</evidence>
<dbReference type="Gene3D" id="1.10.443.10">
    <property type="entry name" value="Intergrase catalytic core"/>
    <property type="match status" value="1"/>
</dbReference>
<sequence length="271" mass="30645">MSQLRPRSSRPTPKALPAPSAEVAQFLDEFDAFLDTVRGLAGGTRRKYVRFVRHFLHEWISDAPLQWQHLSADALRAYACHELSSTTRRPSNALFVALRAMLRFLAVKGGAHPRSRAPYRESGAGVTLRCRRACRPMRSIAEVTKLTLDDIDWGNGVICVRGTKSRRDRELPLARDVGRALLAYIKRERRSSPYWAIFLEATPPWRPFADSSSISKIVRRAMTGANLSSARGASASPCRRDEHAQARDQLQRHRRCARASIAAKYRRLREA</sequence>
<dbReference type="PROSITE" id="PS51900">
    <property type="entry name" value="CB"/>
    <property type="match status" value="1"/>
</dbReference>
<evidence type="ECO:0000313" key="8">
    <source>
        <dbReference type="Proteomes" id="UP000192911"/>
    </source>
</evidence>
<dbReference type="InterPro" id="IPR002104">
    <property type="entry name" value="Integrase_catalytic"/>
</dbReference>
<feature type="domain" description="Core-binding (CB)" evidence="6">
    <location>
        <begin position="21"/>
        <end position="106"/>
    </location>
</feature>
<dbReference type="InterPro" id="IPR011010">
    <property type="entry name" value="DNA_brk_join_enz"/>
</dbReference>
<dbReference type="EMBL" id="FXAH01000002">
    <property type="protein sequence ID" value="SMF05989.1"/>
    <property type="molecule type" value="Genomic_DNA"/>
</dbReference>
<name>A0A1X7CZR0_TRICW</name>
<keyword evidence="2 4" id="KW-0238">DNA-binding</keyword>
<gene>
    <name evidence="7" type="ORF">SAMN06295900_102188</name>
</gene>
<protein>
    <submittedName>
        <fullName evidence="7">Phage integrase family protein</fullName>
    </submittedName>
</protein>
<evidence type="ECO:0000256" key="4">
    <source>
        <dbReference type="PROSITE-ProRule" id="PRU01248"/>
    </source>
</evidence>
<keyword evidence="8" id="KW-1185">Reference proteome</keyword>
<dbReference type="InterPro" id="IPR044068">
    <property type="entry name" value="CB"/>
</dbReference>
<dbReference type="SUPFAM" id="SSF56349">
    <property type="entry name" value="DNA breaking-rejoining enzymes"/>
    <property type="match status" value="1"/>
</dbReference>
<evidence type="ECO:0000256" key="2">
    <source>
        <dbReference type="ARBA" id="ARBA00023125"/>
    </source>
</evidence>
<dbReference type="GO" id="GO:0006310">
    <property type="term" value="P:DNA recombination"/>
    <property type="evidence" value="ECO:0007669"/>
    <property type="project" value="UniProtKB-KW"/>
</dbReference>
<accession>A0A1X7CZR0</accession>